<keyword evidence="3" id="KW-1185">Reference proteome</keyword>
<keyword evidence="1" id="KW-1133">Transmembrane helix</keyword>
<sequence length="206" mass="21757">MSGERGTKPRRKAVWVPVMVLSLLGLLSTGVFLSVSAGWGAFGLVPIFGGLVGFTWATGMLRPRSYLIGVALVGGIAFAMVSQGFTHSAWLTVFGERADCVVVERHESSTRSGSDYYHHTFECGGRAVQYTGRSGYVADQGDGVLLVVDRLGVVDPALVGDVSSGRNLAFVGVVLAGLLFVLVVALLPPPRPAPRLPGPKVSQEFL</sequence>
<evidence type="ECO:0000313" key="2">
    <source>
        <dbReference type="EMBL" id="MFD1148438.1"/>
    </source>
</evidence>
<dbReference type="RefSeq" id="WP_380723866.1">
    <property type="nucleotide sequence ID" value="NZ_JBHTLK010000064.1"/>
</dbReference>
<keyword evidence="1" id="KW-0472">Membrane</keyword>
<feature type="transmembrane region" description="Helical" evidence="1">
    <location>
        <begin position="66"/>
        <end position="85"/>
    </location>
</feature>
<gene>
    <name evidence="2" type="ORF">ACFQ3T_15005</name>
</gene>
<dbReference type="Proteomes" id="UP001597168">
    <property type="component" value="Unassembled WGS sequence"/>
</dbReference>
<feature type="transmembrane region" description="Helical" evidence="1">
    <location>
        <begin position="39"/>
        <end position="59"/>
    </location>
</feature>
<keyword evidence="1" id="KW-0812">Transmembrane</keyword>
<evidence type="ECO:0000313" key="3">
    <source>
        <dbReference type="Proteomes" id="UP001597168"/>
    </source>
</evidence>
<organism evidence="2 3">
    <name type="scientific">Saccharothrix hoggarensis</name>
    <dbReference type="NCBI Taxonomy" id="913853"/>
    <lineage>
        <taxon>Bacteria</taxon>
        <taxon>Bacillati</taxon>
        <taxon>Actinomycetota</taxon>
        <taxon>Actinomycetes</taxon>
        <taxon>Pseudonocardiales</taxon>
        <taxon>Pseudonocardiaceae</taxon>
        <taxon>Saccharothrix</taxon>
    </lineage>
</organism>
<comment type="caution">
    <text evidence="2">The sequence shown here is derived from an EMBL/GenBank/DDBJ whole genome shotgun (WGS) entry which is preliminary data.</text>
</comment>
<name>A0ABW3QUD1_9PSEU</name>
<proteinExistence type="predicted"/>
<accession>A0ABW3QUD1</accession>
<feature type="transmembrane region" description="Helical" evidence="1">
    <location>
        <begin position="12"/>
        <end position="33"/>
    </location>
</feature>
<evidence type="ECO:0000256" key="1">
    <source>
        <dbReference type="SAM" id="Phobius"/>
    </source>
</evidence>
<protein>
    <submittedName>
        <fullName evidence="2">Uncharacterized protein</fullName>
    </submittedName>
</protein>
<dbReference type="EMBL" id="JBHTLK010000064">
    <property type="protein sequence ID" value="MFD1148438.1"/>
    <property type="molecule type" value="Genomic_DNA"/>
</dbReference>
<feature type="transmembrane region" description="Helical" evidence="1">
    <location>
        <begin position="168"/>
        <end position="187"/>
    </location>
</feature>
<reference evidence="3" key="1">
    <citation type="journal article" date="2019" name="Int. J. Syst. Evol. Microbiol.">
        <title>The Global Catalogue of Microorganisms (GCM) 10K type strain sequencing project: providing services to taxonomists for standard genome sequencing and annotation.</title>
        <authorList>
            <consortium name="The Broad Institute Genomics Platform"/>
            <consortium name="The Broad Institute Genome Sequencing Center for Infectious Disease"/>
            <person name="Wu L."/>
            <person name="Ma J."/>
        </authorList>
    </citation>
    <scope>NUCLEOTIDE SEQUENCE [LARGE SCALE GENOMIC DNA]</scope>
    <source>
        <strain evidence="3">CCUG 60214</strain>
    </source>
</reference>